<organism evidence="1 2">
    <name type="scientific">SAR86 cluster bacterium</name>
    <dbReference type="NCBI Taxonomy" id="2030880"/>
    <lineage>
        <taxon>Bacteria</taxon>
        <taxon>Pseudomonadati</taxon>
        <taxon>Pseudomonadota</taxon>
        <taxon>Gammaproteobacteria</taxon>
        <taxon>SAR86 cluster</taxon>
    </lineage>
</organism>
<evidence type="ECO:0000313" key="2">
    <source>
        <dbReference type="Proteomes" id="UP000705230"/>
    </source>
</evidence>
<accession>A0A937JBG2</accession>
<evidence type="ECO:0000313" key="1">
    <source>
        <dbReference type="EMBL" id="MBL6903400.1"/>
    </source>
</evidence>
<protein>
    <submittedName>
        <fullName evidence="1">Uncharacterized protein</fullName>
    </submittedName>
</protein>
<gene>
    <name evidence="1" type="ORF">ISR29_04280</name>
</gene>
<comment type="caution">
    <text evidence="1">The sequence shown here is derived from an EMBL/GenBank/DDBJ whole genome shotgun (WGS) entry which is preliminary data.</text>
</comment>
<reference evidence="1" key="1">
    <citation type="submission" date="2020-10" db="EMBL/GenBank/DDBJ databases">
        <title>Microbiome of the Black Sea water column analyzed by genome centric metagenomics.</title>
        <authorList>
            <person name="Cabello-Yeves P.J."/>
            <person name="Callieri C."/>
            <person name="Picazo A."/>
            <person name="Mehrshad M."/>
            <person name="Haro-Moreno J.M."/>
            <person name="Roda-Garcia J."/>
            <person name="Dzembekova N."/>
            <person name="Slabakova V."/>
            <person name="Slabakova N."/>
            <person name="Moncheva S."/>
            <person name="Rodriguez-Valera F."/>
        </authorList>
    </citation>
    <scope>NUCLEOTIDE SEQUENCE</scope>
    <source>
        <strain evidence="1">BS30m-G43</strain>
    </source>
</reference>
<dbReference type="AlphaFoldDB" id="A0A937JBG2"/>
<dbReference type="EMBL" id="JADHSG010000005">
    <property type="protein sequence ID" value="MBL6903400.1"/>
    <property type="molecule type" value="Genomic_DNA"/>
</dbReference>
<proteinExistence type="predicted"/>
<dbReference type="Proteomes" id="UP000705230">
    <property type="component" value="Unassembled WGS sequence"/>
</dbReference>
<name>A0A937JBG2_9GAMM</name>
<sequence>MLRELLINKAERLANSEQASKKRRSIKKIVSEQKENLYRKIRKAKKKRI</sequence>